<reference evidence="4 5" key="1">
    <citation type="submission" date="2016-11" db="EMBL/GenBank/DDBJ databases">
        <authorList>
            <person name="Jaros S."/>
            <person name="Januszkiewicz K."/>
            <person name="Wedrychowicz H."/>
        </authorList>
    </citation>
    <scope>NUCLEOTIDE SEQUENCE [LARGE SCALE GENOMIC DNA]</scope>
    <source>
        <strain evidence="4 5">DSM 3090</strain>
    </source>
</reference>
<evidence type="ECO:0000313" key="5">
    <source>
        <dbReference type="Proteomes" id="UP000183952"/>
    </source>
</evidence>
<evidence type="ECO:0000313" key="4">
    <source>
        <dbReference type="EMBL" id="SHJ55342.1"/>
    </source>
</evidence>
<dbReference type="AlphaFoldDB" id="A0A1M6K8Q8"/>
<dbReference type="InterPro" id="IPR010327">
    <property type="entry name" value="FldB/FldC_alpha/beta"/>
</dbReference>
<keyword evidence="3" id="KW-0411">Iron-sulfur</keyword>
<dbReference type="RefSeq" id="WP_072901702.1">
    <property type="nucleotide sequence ID" value="NZ_FRAD01000004.1"/>
</dbReference>
<name>A0A1M6K8Q8_9CLOT</name>
<dbReference type="OrthoDB" id="9810278at2"/>
<dbReference type="Pfam" id="PF06050">
    <property type="entry name" value="HGD-D"/>
    <property type="match status" value="1"/>
</dbReference>
<sequence>MKELDMLLENFANARRNGFVEVKEIKESGKQVIGVYCGFAPYELLAASGAMVAWLCGMSEEPISDAEKELPRNICPLIKSSYGFAITGKCPYYYFSDMLIGETTCDGKKKMYEYLGTMKPMHIMSLPQNLHRESSLEYYKDELLILKDEVEKNLGVKITEEAISEKIKLRNSERKALREFYELGKLCPPPLTGIEMRKVLGSTQYIGDKEKEIENIKNITRLVKERYESEGTTVSKDAKRILVTGCPLGDATEKILETIEDNGGVIVCFENCSSTKSIDDLVDETKNPYDALAERYLKTACACMSPNTNRLNMIDHYIDEYKIDGVIDVILQTCHTYNVETNRIKKKTNEKGVPYMSLETTYSQEDIGGLTTRIAAFIEML</sequence>
<dbReference type="Gene3D" id="3.40.50.11900">
    <property type="match status" value="1"/>
</dbReference>
<keyword evidence="3" id="KW-0479">Metal-binding</keyword>
<dbReference type="PANTHER" id="PTHR30548">
    <property type="entry name" value="2-HYDROXYGLUTARYL-COA DEHYDRATASE, D-COMPONENT-RELATED"/>
    <property type="match status" value="1"/>
</dbReference>
<keyword evidence="5" id="KW-1185">Reference proteome</keyword>
<dbReference type="Gene3D" id="1.20.1270.370">
    <property type="match status" value="1"/>
</dbReference>
<dbReference type="GO" id="GO:0016836">
    <property type="term" value="F:hydro-lyase activity"/>
    <property type="evidence" value="ECO:0007669"/>
    <property type="project" value="UniProtKB-ARBA"/>
</dbReference>
<keyword evidence="3" id="KW-0408">Iron</keyword>
<comment type="similarity">
    <text evidence="2">Belongs to the FldB/FldC dehydratase alpha/beta subunit family.</text>
</comment>
<protein>
    <submittedName>
        <fullName evidence="4">Benzoyl-CoA reductase/2-hydroxyglutaryl-CoA dehydratase subunit, BcrC/BadD/HgdB</fullName>
    </submittedName>
</protein>
<dbReference type="InterPro" id="IPR047678">
    <property type="entry name" value="YjiM-like"/>
</dbReference>
<organism evidence="4 5">
    <name type="scientific">Hathewaya proteolytica DSM 3090</name>
    <dbReference type="NCBI Taxonomy" id="1121331"/>
    <lineage>
        <taxon>Bacteria</taxon>
        <taxon>Bacillati</taxon>
        <taxon>Bacillota</taxon>
        <taxon>Clostridia</taxon>
        <taxon>Eubacteriales</taxon>
        <taxon>Clostridiaceae</taxon>
        <taxon>Hathewaya</taxon>
    </lineage>
</organism>
<dbReference type="Proteomes" id="UP000183952">
    <property type="component" value="Unassembled WGS sequence"/>
</dbReference>
<comment type="cofactor">
    <cofactor evidence="1">
        <name>[4Fe-4S] cluster</name>
        <dbReference type="ChEBI" id="CHEBI:49883"/>
    </cofactor>
</comment>
<evidence type="ECO:0000256" key="3">
    <source>
        <dbReference type="ARBA" id="ARBA00023014"/>
    </source>
</evidence>
<dbReference type="STRING" id="1121331.SAMN02745248_00376"/>
<accession>A0A1M6K8Q8</accession>
<dbReference type="EMBL" id="FRAD01000004">
    <property type="protein sequence ID" value="SHJ55342.1"/>
    <property type="molecule type" value="Genomic_DNA"/>
</dbReference>
<gene>
    <name evidence="4" type="ORF">SAMN02745248_00376</name>
</gene>
<proteinExistence type="inferred from homology"/>
<dbReference type="Gene3D" id="3.40.50.11890">
    <property type="match status" value="1"/>
</dbReference>
<dbReference type="GO" id="GO:0051536">
    <property type="term" value="F:iron-sulfur cluster binding"/>
    <property type="evidence" value="ECO:0007669"/>
    <property type="project" value="UniProtKB-KW"/>
</dbReference>
<dbReference type="PANTHER" id="PTHR30548:SF6">
    <property type="entry name" value="DEHYDRATASE SUBUNIT YJIM-RELATED"/>
    <property type="match status" value="1"/>
</dbReference>
<dbReference type="NCBIfam" id="NF040772">
    <property type="entry name" value="double_cubane"/>
    <property type="match status" value="1"/>
</dbReference>
<evidence type="ECO:0000256" key="2">
    <source>
        <dbReference type="ARBA" id="ARBA00005806"/>
    </source>
</evidence>
<evidence type="ECO:0000256" key="1">
    <source>
        <dbReference type="ARBA" id="ARBA00001966"/>
    </source>
</evidence>